<dbReference type="Proteomes" id="UP001529510">
    <property type="component" value="Unassembled WGS sequence"/>
</dbReference>
<dbReference type="InterPro" id="IPR026995">
    <property type="entry name" value="Astrotactin"/>
</dbReference>
<dbReference type="AlphaFoldDB" id="A0ABD0RR16"/>
<keyword evidence="2" id="KW-1185">Reference proteome</keyword>
<proteinExistence type="predicted"/>
<gene>
    <name evidence="1" type="ORF">M9458_004156</name>
</gene>
<name>A0ABD0RR16_CIRMR</name>
<feature type="non-terminal residue" evidence="1">
    <location>
        <position position="1"/>
    </location>
</feature>
<organism evidence="1 2">
    <name type="scientific">Cirrhinus mrigala</name>
    <name type="common">Mrigala</name>
    <dbReference type="NCBI Taxonomy" id="683832"/>
    <lineage>
        <taxon>Eukaryota</taxon>
        <taxon>Metazoa</taxon>
        <taxon>Chordata</taxon>
        <taxon>Craniata</taxon>
        <taxon>Vertebrata</taxon>
        <taxon>Euteleostomi</taxon>
        <taxon>Actinopterygii</taxon>
        <taxon>Neopterygii</taxon>
        <taxon>Teleostei</taxon>
        <taxon>Ostariophysi</taxon>
        <taxon>Cypriniformes</taxon>
        <taxon>Cyprinidae</taxon>
        <taxon>Labeoninae</taxon>
        <taxon>Labeonini</taxon>
        <taxon>Cirrhinus</taxon>
    </lineage>
</organism>
<comment type="caution">
    <text evidence="1">The sequence shown here is derived from an EMBL/GenBank/DDBJ whole genome shotgun (WGS) entry which is preliminary data.</text>
</comment>
<reference evidence="1 2" key="1">
    <citation type="submission" date="2024-05" db="EMBL/GenBank/DDBJ databases">
        <title>Genome sequencing and assembly of Indian major carp, Cirrhinus mrigala (Hamilton, 1822).</title>
        <authorList>
            <person name="Mohindra V."/>
            <person name="Chowdhury L.M."/>
            <person name="Lal K."/>
            <person name="Jena J.K."/>
        </authorList>
    </citation>
    <scope>NUCLEOTIDE SEQUENCE [LARGE SCALE GENOMIC DNA]</scope>
    <source>
        <strain evidence="1">CM1030</strain>
        <tissue evidence="1">Blood</tissue>
    </source>
</reference>
<evidence type="ECO:0000313" key="2">
    <source>
        <dbReference type="Proteomes" id="UP001529510"/>
    </source>
</evidence>
<feature type="non-terminal residue" evidence="1">
    <location>
        <position position="50"/>
    </location>
</feature>
<dbReference type="PANTHER" id="PTHR16592">
    <property type="entry name" value="ASTROTACTIN-1-LIKE"/>
    <property type="match status" value="1"/>
</dbReference>
<dbReference type="PANTHER" id="PTHR16592:SF8">
    <property type="entry name" value="ASTROTACTIN-1"/>
    <property type="match status" value="1"/>
</dbReference>
<protein>
    <submittedName>
        <fullName evidence="1">Uncharacterized protein</fullName>
    </submittedName>
</protein>
<accession>A0ABD0RR16</accession>
<evidence type="ECO:0000313" key="1">
    <source>
        <dbReference type="EMBL" id="KAL0200969.1"/>
    </source>
</evidence>
<sequence length="50" mass="5464">PMKDGTGCYDHHIGIDCSDGFNGGCEQLCLQQLAPLEEDPTLYNILMFCG</sequence>
<dbReference type="EMBL" id="JAMKFB020000002">
    <property type="protein sequence ID" value="KAL0200969.1"/>
    <property type="molecule type" value="Genomic_DNA"/>
</dbReference>